<reference evidence="2" key="1">
    <citation type="submission" date="2016-10" db="EMBL/GenBank/DDBJ databases">
        <authorList>
            <person name="Benchimol M."/>
            <person name="Almeida L.G."/>
            <person name="Vasconcelos A.T."/>
            <person name="Perreira-Neves A."/>
            <person name="Rosa I.A."/>
            <person name="Tasca T."/>
            <person name="Bogo M.R."/>
            <person name="de Souza W."/>
        </authorList>
    </citation>
    <scope>NUCLEOTIDE SEQUENCE [LARGE SCALE GENOMIC DNA]</scope>
    <source>
        <strain evidence="2">K</strain>
    </source>
</reference>
<dbReference type="EMBL" id="MLAK01001137">
    <property type="protein sequence ID" value="OHS97090.1"/>
    <property type="molecule type" value="Genomic_DNA"/>
</dbReference>
<accession>A0A1J4JD41</accession>
<evidence type="ECO:0000256" key="1">
    <source>
        <dbReference type="SAM" id="MobiDB-lite"/>
    </source>
</evidence>
<feature type="region of interest" description="Disordered" evidence="1">
    <location>
        <begin position="488"/>
        <end position="531"/>
    </location>
</feature>
<evidence type="ECO:0000313" key="3">
    <source>
        <dbReference type="Proteomes" id="UP000179807"/>
    </source>
</evidence>
<comment type="caution">
    <text evidence="2">The sequence shown here is derived from an EMBL/GenBank/DDBJ whole genome shotgun (WGS) entry which is preliminary data.</text>
</comment>
<organism evidence="2 3">
    <name type="scientific">Tritrichomonas foetus</name>
    <dbReference type="NCBI Taxonomy" id="1144522"/>
    <lineage>
        <taxon>Eukaryota</taxon>
        <taxon>Metamonada</taxon>
        <taxon>Parabasalia</taxon>
        <taxon>Tritrichomonadida</taxon>
        <taxon>Tritrichomonadidae</taxon>
        <taxon>Tritrichomonas</taxon>
    </lineage>
</organism>
<gene>
    <name evidence="2" type="ORF">TRFO_09650</name>
</gene>
<name>A0A1J4JD41_9EUKA</name>
<dbReference type="VEuPathDB" id="TrichDB:TRFO_09650"/>
<feature type="compositionally biased region" description="Polar residues" evidence="1">
    <location>
        <begin position="520"/>
        <end position="529"/>
    </location>
</feature>
<keyword evidence="3" id="KW-1185">Reference proteome</keyword>
<proteinExistence type="predicted"/>
<dbReference type="Proteomes" id="UP000179807">
    <property type="component" value="Unassembled WGS sequence"/>
</dbReference>
<dbReference type="GeneID" id="94829678"/>
<dbReference type="RefSeq" id="XP_068350227.1">
    <property type="nucleotide sequence ID" value="XM_068494974.1"/>
</dbReference>
<sequence length="850" mass="100286">MSSSDDSTTIKYTFKGENRSITMKTKKISIENVKNEICKKLKLSHANEWKLVYKYNYFEDDYSPFSNNDLLFESPEIPEDEEENEDEYEYEDEDENILLSIGKPVYYKIRDFTLERFITSNSEKVKDQKDLFSQNIGIKPEFLRFLDSNSNEISDEKKILQICEKNPITIQIPDHIKIYRFEYYNTELREKITREVYFSDYVTGNELLGAISSLIGCSFNKYNLFYCVNQEKSESESNIPKNNNKKLSNRKIVDRNRIVKPGSTFELILNNFFIDKKYYLIDLTTYPYIKKHQSIEFRADYYSNFYQFAYQLRKFLRIPGNLIRFYSSNNNDSSIHCSRMIGEFDNQCCFIKICLYFKTEESVFSLDFFSDNNVSNIISEIHKMGISIDTILPTKIYNANKNNNINNEDGGNLQKWLKERPGNFCSKDNPLIIHIYKNKVTFIEKNKSISKDYTINESNITFKKIVETLYPNEVRDFKIYPFEKIPKDKRLKNEQRKNDKAKTKKSKGNSPKQSKDKTPNKNNSSQTELLTIDPNAKLKETDYQKKFIIEFFDPVYTFYFNGQSHSLQIDLESFVSDAIRQLHESFKIDEGDLILKYDDQLITKNKIWKEFNLPTSSIVINCEKLKTIETIEETRTFHIISHKHSFELTLPIHCTFKDFKNKLNELLCNIGNETIEIFHNKKIVKELNDTYTYEVKIWRTLKITVPGQTTECNYIVDSSKKIDDLNDWASQISQIPKELVAFYDKDSKLLKGRIDDITTNEIYIKKIEGEYIYNIQIEGECISQNIISDYFVFNKIEKVSTLKDKIKQKYKIDIDKYIINIIFFDGHLYDDETELGDSQSSFFAKITAKH</sequence>
<dbReference type="AlphaFoldDB" id="A0A1J4JD41"/>
<evidence type="ECO:0000313" key="2">
    <source>
        <dbReference type="EMBL" id="OHS97090.1"/>
    </source>
</evidence>
<feature type="compositionally biased region" description="Basic and acidic residues" evidence="1">
    <location>
        <begin position="488"/>
        <end position="501"/>
    </location>
</feature>
<protein>
    <submittedName>
        <fullName evidence="2">Uncharacterized protein</fullName>
    </submittedName>
</protein>